<organism evidence="2 3">
    <name type="scientific">Ensete ventricosum</name>
    <name type="common">Abyssinian banana</name>
    <name type="synonym">Musa ensete</name>
    <dbReference type="NCBI Taxonomy" id="4639"/>
    <lineage>
        <taxon>Eukaryota</taxon>
        <taxon>Viridiplantae</taxon>
        <taxon>Streptophyta</taxon>
        <taxon>Embryophyta</taxon>
        <taxon>Tracheophyta</taxon>
        <taxon>Spermatophyta</taxon>
        <taxon>Magnoliopsida</taxon>
        <taxon>Liliopsida</taxon>
        <taxon>Zingiberales</taxon>
        <taxon>Musaceae</taxon>
        <taxon>Ensete</taxon>
    </lineage>
</organism>
<comment type="caution">
    <text evidence="2">The sequence shown here is derived from an EMBL/GenBank/DDBJ whole genome shotgun (WGS) entry which is preliminary data.</text>
</comment>
<accession>A0A427AAG7</accession>
<gene>
    <name evidence="2" type="ORF">B296_00009336</name>
</gene>
<feature type="region of interest" description="Disordered" evidence="1">
    <location>
        <begin position="30"/>
        <end position="65"/>
    </location>
</feature>
<feature type="compositionally biased region" description="Basic and acidic residues" evidence="1">
    <location>
        <begin position="46"/>
        <end position="62"/>
    </location>
</feature>
<dbReference type="Proteomes" id="UP000287651">
    <property type="component" value="Unassembled WGS sequence"/>
</dbReference>
<evidence type="ECO:0000313" key="2">
    <source>
        <dbReference type="EMBL" id="RRT73212.1"/>
    </source>
</evidence>
<name>A0A427AAG7_ENSVE</name>
<protein>
    <submittedName>
        <fullName evidence="2">Uncharacterized protein</fullName>
    </submittedName>
</protein>
<dbReference type="AlphaFoldDB" id="A0A427AAG7"/>
<evidence type="ECO:0000313" key="3">
    <source>
        <dbReference type="Proteomes" id="UP000287651"/>
    </source>
</evidence>
<evidence type="ECO:0000256" key="1">
    <source>
        <dbReference type="SAM" id="MobiDB-lite"/>
    </source>
</evidence>
<dbReference type="EMBL" id="AMZH03003164">
    <property type="protein sequence ID" value="RRT73212.1"/>
    <property type="molecule type" value="Genomic_DNA"/>
</dbReference>
<proteinExistence type="predicted"/>
<reference evidence="2 3" key="1">
    <citation type="journal article" date="2014" name="Agronomy (Basel)">
        <title>A Draft Genome Sequence for Ensete ventricosum, the Drought-Tolerant Tree Against Hunger.</title>
        <authorList>
            <person name="Harrison J."/>
            <person name="Moore K.A."/>
            <person name="Paszkiewicz K."/>
            <person name="Jones T."/>
            <person name="Grant M."/>
            <person name="Ambacheew D."/>
            <person name="Muzemil S."/>
            <person name="Studholme D.J."/>
        </authorList>
    </citation>
    <scope>NUCLEOTIDE SEQUENCE [LARGE SCALE GENOMIC DNA]</scope>
</reference>
<sequence length="100" mass="10997">MADLSRDCSGREHLVVLYIVAAQYQNPLRHFSSSSSSSCSPQETESYSHDDDEWEKRPRGETADPIVFSAGTGREVSLLLRGAFPAMGKIINFGVFGSEI</sequence>